<dbReference type="PANTHER" id="PTHR34512">
    <property type="entry name" value="CELL SURFACE PROTEIN"/>
    <property type="match status" value="1"/>
</dbReference>
<proteinExistence type="predicted"/>
<name>A0ABD6DCA4_9EURY</name>
<dbReference type="Proteomes" id="UP001597052">
    <property type="component" value="Unassembled WGS sequence"/>
</dbReference>
<dbReference type="Gene3D" id="2.130.10.10">
    <property type="entry name" value="YVTN repeat-like/Quinoprotein amine dehydrogenase"/>
    <property type="match status" value="2"/>
</dbReference>
<evidence type="ECO:0000256" key="1">
    <source>
        <dbReference type="SAM" id="MobiDB-lite"/>
    </source>
</evidence>
<dbReference type="InterPro" id="IPR015943">
    <property type="entry name" value="WD40/YVTN_repeat-like_dom_sf"/>
</dbReference>
<keyword evidence="4" id="KW-1185">Reference proteome</keyword>
<organism evidence="3 4">
    <name type="scientific">Halohasta litorea</name>
    <dbReference type="NCBI Taxonomy" id="869891"/>
    <lineage>
        <taxon>Archaea</taxon>
        <taxon>Methanobacteriati</taxon>
        <taxon>Methanobacteriota</taxon>
        <taxon>Stenosarchaea group</taxon>
        <taxon>Halobacteria</taxon>
        <taxon>Halobacteriales</taxon>
        <taxon>Haloferacaceae</taxon>
        <taxon>Halohasta</taxon>
    </lineage>
</organism>
<dbReference type="InterPro" id="IPR018391">
    <property type="entry name" value="PQQ_b-propeller_rpt"/>
</dbReference>
<protein>
    <submittedName>
        <fullName evidence="3">PQQ-binding-like beta-propeller repeat protein</fullName>
    </submittedName>
</protein>
<dbReference type="InterPro" id="IPR011047">
    <property type="entry name" value="Quinoprotein_ADH-like_sf"/>
</dbReference>
<dbReference type="InterPro" id="IPR002372">
    <property type="entry name" value="PQQ_rpt_dom"/>
</dbReference>
<evidence type="ECO:0000313" key="3">
    <source>
        <dbReference type="EMBL" id="MFD1643616.1"/>
    </source>
</evidence>
<feature type="region of interest" description="Disordered" evidence="1">
    <location>
        <begin position="19"/>
        <end position="44"/>
    </location>
</feature>
<accession>A0ABD6DCA4</accession>
<evidence type="ECO:0000259" key="2">
    <source>
        <dbReference type="Pfam" id="PF13360"/>
    </source>
</evidence>
<comment type="caution">
    <text evidence="3">The sequence shown here is derived from an EMBL/GenBank/DDBJ whole genome shotgun (WGS) entry which is preliminary data.</text>
</comment>
<dbReference type="PANTHER" id="PTHR34512:SF30">
    <property type="entry name" value="OUTER MEMBRANE PROTEIN ASSEMBLY FACTOR BAMB"/>
    <property type="match status" value="1"/>
</dbReference>
<gene>
    <name evidence="3" type="ORF">ACFSBW_17230</name>
</gene>
<dbReference type="SMART" id="SM00564">
    <property type="entry name" value="PQQ"/>
    <property type="match status" value="4"/>
</dbReference>
<evidence type="ECO:0000313" key="4">
    <source>
        <dbReference type="Proteomes" id="UP001597052"/>
    </source>
</evidence>
<dbReference type="RefSeq" id="WP_303647017.1">
    <property type="nucleotide sequence ID" value="NZ_JANHDJ010000008.1"/>
</dbReference>
<feature type="compositionally biased region" description="Polar residues" evidence="1">
    <location>
        <begin position="19"/>
        <end position="39"/>
    </location>
</feature>
<dbReference type="Pfam" id="PF13360">
    <property type="entry name" value="PQQ_2"/>
    <property type="match status" value="1"/>
</dbReference>
<sequence>MASTLAGCSSIGQNGSTTPLHTGNWHSFGNGPRNTNLVSGGTPKPQRYEVLTSAGWTYTPPVVHDGIVYFTTDREIVALDTAGNQQWDHQLEHEISGVPCLDPDRRRLYVPTQITGSADDVSQRATLSVFSLSEGELLDTYQVGTEKTYGATIVDGDIFVRSDSACLRLAADGTKRWRQPLDPLVYDEYNLGDSTATQIVPAVDGDGVYIPDHNAIVKLDRESGDEQFRISVDTPYAAPTVDDGGIIQTGWQEIVGITLSGDVRWRRDLHSRAAAATSDDEIYVISSDLHCLTADTGETKWQAHLPSEGTAAPVVTDESVLVVSGDVRAFRRSTDGILSGDRTRWVFSEVHAVEYASPVVAAGRIFASGPFGLLALDPETEGDQ</sequence>
<dbReference type="AlphaFoldDB" id="A0ABD6DCA4"/>
<dbReference type="EMBL" id="JBHUDM010000006">
    <property type="protein sequence ID" value="MFD1643616.1"/>
    <property type="molecule type" value="Genomic_DNA"/>
</dbReference>
<dbReference type="SUPFAM" id="SSF50998">
    <property type="entry name" value="Quinoprotein alcohol dehydrogenase-like"/>
    <property type="match status" value="1"/>
</dbReference>
<reference evidence="3 4" key="1">
    <citation type="journal article" date="2019" name="Int. J. Syst. Evol. Microbiol.">
        <title>The Global Catalogue of Microorganisms (GCM) 10K type strain sequencing project: providing services to taxonomists for standard genome sequencing and annotation.</title>
        <authorList>
            <consortium name="The Broad Institute Genomics Platform"/>
            <consortium name="The Broad Institute Genome Sequencing Center for Infectious Disease"/>
            <person name="Wu L."/>
            <person name="Ma J."/>
        </authorList>
    </citation>
    <scope>NUCLEOTIDE SEQUENCE [LARGE SCALE GENOMIC DNA]</scope>
    <source>
        <strain evidence="3 4">CGMCC 1.10593</strain>
    </source>
</reference>
<feature type="domain" description="Pyrrolo-quinoline quinone repeat" evidence="2">
    <location>
        <begin position="260"/>
        <end position="377"/>
    </location>
</feature>